<organism evidence="1 2">
    <name type="scientific">Caerostris darwini</name>
    <dbReference type="NCBI Taxonomy" id="1538125"/>
    <lineage>
        <taxon>Eukaryota</taxon>
        <taxon>Metazoa</taxon>
        <taxon>Ecdysozoa</taxon>
        <taxon>Arthropoda</taxon>
        <taxon>Chelicerata</taxon>
        <taxon>Arachnida</taxon>
        <taxon>Araneae</taxon>
        <taxon>Araneomorphae</taxon>
        <taxon>Entelegynae</taxon>
        <taxon>Araneoidea</taxon>
        <taxon>Araneidae</taxon>
        <taxon>Caerostris</taxon>
    </lineage>
</organism>
<evidence type="ECO:0000313" key="1">
    <source>
        <dbReference type="EMBL" id="GIX91545.1"/>
    </source>
</evidence>
<evidence type="ECO:0000313" key="2">
    <source>
        <dbReference type="Proteomes" id="UP001054837"/>
    </source>
</evidence>
<proteinExistence type="predicted"/>
<accession>A0AAV4P4R4</accession>
<name>A0AAV4P4R4_9ARAC</name>
<sequence length="90" mass="10115">MNLLLGFFFHPKEPWPSQGRRVNFDCSVVVSADGFVTYVGVAWHADPLTREKTILSTTPRCESLSNGRVVSKKACSIELWKKIGVWECGE</sequence>
<reference evidence="1 2" key="1">
    <citation type="submission" date="2021-06" db="EMBL/GenBank/DDBJ databases">
        <title>Caerostris darwini draft genome.</title>
        <authorList>
            <person name="Kono N."/>
            <person name="Arakawa K."/>
        </authorList>
    </citation>
    <scope>NUCLEOTIDE SEQUENCE [LARGE SCALE GENOMIC DNA]</scope>
</reference>
<keyword evidence="2" id="KW-1185">Reference proteome</keyword>
<protein>
    <submittedName>
        <fullName evidence="1">Uncharacterized protein</fullName>
    </submittedName>
</protein>
<comment type="caution">
    <text evidence="1">The sequence shown here is derived from an EMBL/GenBank/DDBJ whole genome shotgun (WGS) entry which is preliminary data.</text>
</comment>
<dbReference type="Proteomes" id="UP001054837">
    <property type="component" value="Unassembled WGS sequence"/>
</dbReference>
<dbReference type="AlphaFoldDB" id="A0AAV4P4R4"/>
<gene>
    <name evidence="1" type="ORF">CDAR_528321</name>
</gene>
<dbReference type="EMBL" id="BPLQ01002332">
    <property type="protein sequence ID" value="GIX91545.1"/>
    <property type="molecule type" value="Genomic_DNA"/>
</dbReference>